<dbReference type="Proteomes" id="UP000320216">
    <property type="component" value="Chromosome"/>
</dbReference>
<dbReference type="InterPro" id="IPR036249">
    <property type="entry name" value="Thioredoxin-like_sf"/>
</dbReference>
<keyword evidence="2" id="KW-1185">Reference proteome</keyword>
<gene>
    <name evidence="1" type="ORF">FPZ11_03945</name>
</gene>
<dbReference type="RefSeq" id="WP_146318556.1">
    <property type="nucleotide sequence ID" value="NZ_CP042305.1"/>
</dbReference>
<dbReference type="EMBL" id="CP042305">
    <property type="protein sequence ID" value="QDZ14044.1"/>
    <property type="molecule type" value="Genomic_DNA"/>
</dbReference>
<dbReference type="OrthoDB" id="1495530at2"/>
<proteinExistence type="predicted"/>
<evidence type="ECO:0000313" key="2">
    <source>
        <dbReference type="Proteomes" id="UP000320216"/>
    </source>
</evidence>
<dbReference type="Gene3D" id="3.40.30.10">
    <property type="entry name" value="Glutaredoxin"/>
    <property type="match status" value="1"/>
</dbReference>
<accession>A0A5B8M263</accession>
<organism evidence="1 2">
    <name type="scientific">Humibacter ginsenosidimutans</name>
    <dbReference type="NCBI Taxonomy" id="2599293"/>
    <lineage>
        <taxon>Bacteria</taxon>
        <taxon>Bacillati</taxon>
        <taxon>Actinomycetota</taxon>
        <taxon>Actinomycetes</taxon>
        <taxon>Micrococcales</taxon>
        <taxon>Microbacteriaceae</taxon>
        <taxon>Humibacter</taxon>
    </lineage>
</organism>
<dbReference type="AlphaFoldDB" id="A0A5B8M263"/>
<dbReference type="KEGG" id="huw:FPZ11_03945"/>
<evidence type="ECO:0000313" key="1">
    <source>
        <dbReference type="EMBL" id="QDZ14044.1"/>
    </source>
</evidence>
<protein>
    <submittedName>
        <fullName evidence="1">Thioredoxin</fullName>
    </submittedName>
</protein>
<name>A0A5B8M263_9MICO</name>
<dbReference type="SUPFAM" id="SSF52833">
    <property type="entry name" value="Thioredoxin-like"/>
    <property type="match status" value="1"/>
</dbReference>
<reference evidence="1 2" key="1">
    <citation type="submission" date="2019-07" db="EMBL/GenBank/DDBJ databases">
        <title>Full genome sequence of Humibacter sp. WJ7-1.</title>
        <authorList>
            <person name="Im W.-T."/>
        </authorList>
    </citation>
    <scope>NUCLEOTIDE SEQUENCE [LARGE SCALE GENOMIC DNA]</scope>
    <source>
        <strain evidence="1 2">WJ7-1</strain>
    </source>
</reference>
<sequence>MELQLYTSAFCGACTSARFVLAEAERLVPAATVTEFDVVRHEDEAVAAGIRKTPTVIVRDESGVEVFRAEGAPTLAQVLVAAAKAI</sequence>